<organism evidence="1">
    <name type="scientific">marine sediment metagenome</name>
    <dbReference type="NCBI Taxonomy" id="412755"/>
    <lineage>
        <taxon>unclassified sequences</taxon>
        <taxon>metagenomes</taxon>
        <taxon>ecological metagenomes</taxon>
    </lineage>
</organism>
<reference evidence="1" key="1">
    <citation type="journal article" date="2014" name="Front. Microbiol.">
        <title>High frequency of phylogenetically diverse reductive dehalogenase-homologous genes in deep subseafloor sedimentary metagenomes.</title>
        <authorList>
            <person name="Kawai M."/>
            <person name="Futagami T."/>
            <person name="Toyoda A."/>
            <person name="Takaki Y."/>
            <person name="Nishi S."/>
            <person name="Hori S."/>
            <person name="Arai W."/>
            <person name="Tsubouchi T."/>
            <person name="Morono Y."/>
            <person name="Uchiyama I."/>
            <person name="Ito T."/>
            <person name="Fujiyama A."/>
            <person name="Inagaki F."/>
            <person name="Takami H."/>
        </authorList>
    </citation>
    <scope>NUCLEOTIDE SEQUENCE</scope>
    <source>
        <strain evidence="1">Expedition CK06-06</strain>
    </source>
</reference>
<dbReference type="AlphaFoldDB" id="X1J436"/>
<sequence length="51" mass="5692">MEKIKVREGFGRSHGHIFLNITTLSNYLIGGVDGRVKNNSHNFGADMEEDS</sequence>
<gene>
    <name evidence="1" type="ORF">S03H2_60543</name>
</gene>
<dbReference type="EMBL" id="BARU01039018">
    <property type="protein sequence ID" value="GAH89461.1"/>
    <property type="molecule type" value="Genomic_DNA"/>
</dbReference>
<name>X1J436_9ZZZZ</name>
<proteinExistence type="predicted"/>
<accession>X1J436</accession>
<evidence type="ECO:0000313" key="1">
    <source>
        <dbReference type="EMBL" id="GAH89461.1"/>
    </source>
</evidence>
<protein>
    <submittedName>
        <fullName evidence="1">Uncharacterized protein</fullName>
    </submittedName>
</protein>
<comment type="caution">
    <text evidence="1">The sequence shown here is derived from an EMBL/GenBank/DDBJ whole genome shotgun (WGS) entry which is preliminary data.</text>
</comment>